<dbReference type="Proteomes" id="UP001374535">
    <property type="component" value="Chromosome 10"/>
</dbReference>
<dbReference type="AlphaFoldDB" id="A0AAQ3MPI5"/>
<accession>A0AAQ3MPI5</accession>
<name>A0AAQ3MPI5_VIGMU</name>
<evidence type="ECO:0000313" key="1">
    <source>
        <dbReference type="EMBL" id="WVY94882.1"/>
    </source>
</evidence>
<protein>
    <submittedName>
        <fullName evidence="1">Uncharacterized protein</fullName>
    </submittedName>
</protein>
<keyword evidence="2" id="KW-1185">Reference proteome</keyword>
<feature type="non-terminal residue" evidence="1">
    <location>
        <position position="1"/>
    </location>
</feature>
<organism evidence="1 2">
    <name type="scientific">Vigna mungo</name>
    <name type="common">Black gram</name>
    <name type="synonym">Phaseolus mungo</name>
    <dbReference type="NCBI Taxonomy" id="3915"/>
    <lineage>
        <taxon>Eukaryota</taxon>
        <taxon>Viridiplantae</taxon>
        <taxon>Streptophyta</taxon>
        <taxon>Embryophyta</taxon>
        <taxon>Tracheophyta</taxon>
        <taxon>Spermatophyta</taxon>
        <taxon>Magnoliopsida</taxon>
        <taxon>eudicotyledons</taxon>
        <taxon>Gunneridae</taxon>
        <taxon>Pentapetalae</taxon>
        <taxon>rosids</taxon>
        <taxon>fabids</taxon>
        <taxon>Fabales</taxon>
        <taxon>Fabaceae</taxon>
        <taxon>Papilionoideae</taxon>
        <taxon>50 kb inversion clade</taxon>
        <taxon>NPAAA clade</taxon>
        <taxon>indigoferoid/millettioid clade</taxon>
        <taxon>Phaseoleae</taxon>
        <taxon>Vigna</taxon>
    </lineage>
</organism>
<dbReference type="EMBL" id="CP144691">
    <property type="protein sequence ID" value="WVY94882.1"/>
    <property type="molecule type" value="Genomic_DNA"/>
</dbReference>
<sequence length="139" mass="15402">VWLRRLNREEGNRRSGRLRRRWRRRRRRRGWGLSEDSELVVVEGFLGGVGEYRPGVVDEREGVSGEGKWVVVRVELGGEAAVLDGDIVDVLSVTEDLEDGVPVVVVVDPGLAGHEGIDNREKKLGGLVSRVGLSGPNRK</sequence>
<reference evidence="1 2" key="1">
    <citation type="journal article" date="2023" name="Life. Sci Alliance">
        <title>Evolutionary insights into 3D genome organization and epigenetic landscape of Vigna mungo.</title>
        <authorList>
            <person name="Junaid A."/>
            <person name="Singh B."/>
            <person name="Bhatia S."/>
        </authorList>
    </citation>
    <scope>NUCLEOTIDE SEQUENCE [LARGE SCALE GENOMIC DNA]</scope>
    <source>
        <strain evidence="1">Urdbean</strain>
    </source>
</reference>
<evidence type="ECO:0000313" key="2">
    <source>
        <dbReference type="Proteomes" id="UP001374535"/>
    </source>
</evidence>
<proteinExistence type="predicted"/>
<gene>
    <name evidence="1" type="ORF">V8G54_033970</name>
</gene>